<accession>A0A8S5TSD9</accession>
<dbReference type="PANTHER" id="PTHR33375">
    <property type="entry name" value="CHROMOSOME-PARTITIONING PROTEIN PARB-RELATED"/>
    <property type="match status" value="1"/>
</dbReference>
<dbReference type="Gene3D" id="3.90.1530.10">
    <property type="entry name" value="Conserved hypothetical protein from pyrococcus furiosus pfu- 392566-001, ParB domain"/>
    <property type="match status" value="1"/>
</dbReference>
<dbReference type="Pfam" id="PF14386">
    <property type="entry name" value="DUF4417"/>
    <property type="match status" value="1"/>
</dbReference>
<dbReference type="Pfam" id="PF02195">
    <property type="entry name" value="ParB_N"/>
    <property type="match status" value="1"/>
</dbReference>
<organism evidence="2">
    <name type="scientific">Siphoviridae sp. ctxdc10</name>
    <dbReference type="NCBI Taxonomy" id="2825740"/>
    <lineage>
        <taxon>Viruses</taxon>
        <taxon>Duplodnaviria</taxon>
        <taxon>Heunggongvirae</taxon>
        <taxon>Uroviricota</taxon>
        <taxon>Caudoviricetes</taxon>
    </lineage>
</organism>
<dbReference type="InterPro" id="IPR036086">
    <property type="entry name" value="ParB/Sulfiredoxin_sf"/>
</dbReference>
<evidence type="ECO:0000259" key="1">
    <source>
        <dbReference type="SMART" id="SM00470"/>
    </source>
</evidence>
<dbReference type="SUPFAM" id="SSF110849">
    <property type="entry name" value="ParB/Sulfiredoxin"/>
    <property type="match status" value="1"/>
</dbReference>
<dbReference type="EMBL" id="BK015918">
    <property type="protein sequence ID" value="DAF85096.1"/>
    <property type="molecule type" value="Genomic_DNA"/>
</dbReference>
<dbReference type="InterPro" id="IPR025530">
    <property type="entry name" value="DUF4417"/>
</dbReference>
<dbReference type="InterPro" id="IPR050336">
    <property type="entry name" value="Chromosome_partition/occlusion"/>
</dbReference>
<sequence length="360" mass="41283">MADASEIITRKVSELLLLPGNPRRISEEDMERLMFSIRSHGFWKHRPIAISTRTGAEIVICGNQRLKAAKKIGLKSVPVIIYDNLDEQEENDIILRDNINNGEWDFEVLQDDKWEDINFEEIGLDMPAFDEEVGTVASGEASDNKSGNDNPENKEDRSIFYQLMLTDCIYESNNLFEIPNLLLDMQAGKLQQPFAPYGAESRQKKGVSTYHFYVDDYRFEAIWKDPTKVLNSGCVAAVEPNLSLFDTTPIAWGLQQIYKKRWISRYFQECGISIYADLNVSRKFYEYNRMGIPDGYNAFFTRGYADRLEYLKAEHQIAKEISGKDTPNLIIYGGGKIVQEYCATHSLVYVEQLMTTKHNG</sequence>
<dbReference type="SMART" id="SM00470">
    <property type="entry name" value="ParB"/>
    <property type="match status" value="1"/>
</dbReference>
<dbReference type="GO" id="GO:0007059">
    <property type="term" value="P:chromosome segregation"/>
    <property type="evidence" value="ECO:0007669"/>
    <property type="project" value="TreeGrafter"/>
</dbReference>
<name>A0A8S5TSD9_9CAUD</name>
<proteinExistence type="predicted"/>
<dbReference type="PANTHER" id="PTHR33375:SF1">
    <property type="entry name" value="CHROMOSOME-PARTITIONING PROTEIN PARB-RELATED"/>
    <property type="match status" value="1"/>
</dbReference>
<protein>
    <submittedName>
        <fullName evidence="2">ParB protein</fullName>
    </submittedName>
</protein>
<evidence type="ECO:0000313" key="2">
    <source>
        <dbReference type="EMBL" id="DAF85096.1"/>
    </source>
</evidence>
<reference evidence="2" key="1">
    <citation type="journal article" date="2021" name="Proc. Natl. Acad. Sci. U.S.A.">
        <title>A Catalog of Tens of Thousands of Viruses from Human Metagenomes Reveals Hidden Associations with Chronic Diseases.</title>
        <authorList>
            <person name="Tisza M.J."/>
            <person name="Buck C.B."/>
        </authorList>
    </citation>
    <scope>NUCLEOTIDE SEQUENCE</scope>
    <source>
        <strain evidence="2">Ctxdc10</strain>
    </source>
</reference>
<dbReference type="InterPro" id="IPR003115">
    <property type="entry name" value="ParB_N"/>
</dbReference>
<feature type="domain" description="ParB-like N-terminal" evidence="1">
    <location>
        <begin position="8"/>
        <end position="99"/>
    </location>
</feature>